<evidence type="ECO:0000256" key="1">
    <source>
        <dbReference type="SAM" id="SignalP"/>
    </source>
</evidence>
<dbReference type="Proteomes" id="UP000190166">
    <property type="component" value="Unassembled WGS sequence"/>
</dbReference>
<feature type="signal peptide" evidence="1">
    <location>
        <begin position="1"/>
        <end position="18"/>
    </location>
</feature>
<evidence type="ECO:0008006" key="4">
    <source>
        <dbReference type="Google" id="ProtNLM"/>
    </source>
</evidence>
<dbReference type="AlphaFoldDB" id="A0A1T5NXW5"/>
<dbReference type="InterPro" id="IPR011042">
    <property type="entry name" value="6-blade_b-propeller_TolB-like"/>
</dbReference>
<sequence>MKRISVMAFILMACQTFAQQKLNNSAFMHAPESVATDNNNYYIADIGEGGNPTKKDGNGSIFRMDKKGNGSILAKGLDAPKGAFILHHMLFVADIDKVKGYDIATGAQLYNIDFAPATAFLNDIAAINDTTLVVSATDVNKLFLVHLSKHPRVKELVYTNPIKGTNGVVYDAHTKKLYVCGFGGDNKPDGQIGYIDMAATEKVFKPLTSRPGYYDGIALTAHNTQLIISDWVAFEKKGILLKLDLASGKVTTLNEEPVAGPADFTLDAAGAAIVPAMLEGNILRYNISK</sequence>
<evidence type="ECO:0000313" key="3">
    <source>
        <dbReference type="Proteomes" id="UP000190166"/>
    </source>
</evidence>
<dbReference type="EMBL" id="FUZZ01000002">
    <property type="protein sequence ID" value="SKD05310.1"/>
    <property type="molecule type" value="Genomic_DNA"/>
</dbReference>
<keyword evidence="1" id="KW-0732">Signal</keyword>
<name>A0A1T5NXW5_9BACT</name>
<dbReference type="RefSeq" id="WP_079470355.1">
    <property type="nucleotide sequence ID" value="NZ_FUZZ01000002.1"/>
</dbReference>
<reference evidence="2 3" key="1">
    <citation type="submission" date="2017-02" db="EMBL/GenBank/DDBJ databases">
        <authorList>
            <person name="Peterson S.W."/>
        </authorList>
    </citation>
    <scope>NUCLEOTIDE SEQUENCE [LARGE SCALE GENOMIC DNA]</scope>
    <source>
        <strain evidence="2 3">DSM 18108</strain>
    </source>
</reference>
<accession>A0A1T5NXW5</accession>
<dbReference type="SUPFAM" id="SSF63829">
    <property type="entry name" value="Calcium-dependent phosphotriesterase"/>
    <property type="match status" value="1"/>
</dbReference>
<proteinExistence type="predicted"/>
<keyword evidence="3" id="KW-1185">Reference proteome</keyword>
<dbReference type="STRING" id="393003.SAMN05660461_3059"/>
<gene>
    <name evidence="2" type="ORF">SAMN05660461_3059</name>
</gene>
<evidence type="ECO:0000313" key="2">
    <source>
        <dbReference type="EMBL" id="SKD05310.1"/>
    </source>
</evidence>
<organism evidence="2 3">
    <name type="scientific">Chitinophaga ginsengisegetis</name>
    <dbReference type="NCBI Taxonomy" id="393003"/>
    <lineage>
        <taxon>Bacteria</taxon>
        <taxon>Pseudomonadati</taxon>
        <taxon>Bacteroidota</taxon>
        <taxon>Chitinophagia</taxon>
        <taxon>Chitinophagales</taxon>
        <taxon>Chitinophagaceae</taxon>
        <taxon>Chitinophaga</taxon>
    </lineage>
</organism>
<feature type="chain" id="PRO_5010522054" description="SMP-30/Gluconolaconase/LRE-like region-containing protein" evidence="1">
    <location>
        <begin position="19"/>
        <end position="289"/>
    </location>
</feature>
<dbReference type="Gene3D" id="2.120.10.30">
    <property type="entry name" value="TolB, C-terminal domain"/>
    <property type="match status" value="1"/>
</dbReference>
<protein>
    <recommendedName>
        <fullName evidence="4">SMP-30/Gluconolaconase/LRE-like region-containing protein</fullName>
    </recommendedName>
</protein>